<accession>A0AAV8Y9F0</accession>
<evidence type="ECO:0000313" key="2">
    <source>
        <dbReference type="EMBL" id="KAJ8948052.1"/>
    </source>
</evidence>
<keyword evidence="3" id="KW-1185">Reference proteome</keyword>
<reference evidence="2" key="1">
    <citation type="journal article" date="2023" name="Insect Mol. Biol.">
        <title>Genome sequencing provides insights into the evolution of gene families encoding plant cell wall-degrading enzymes in longhorned beetles.</title>
        <authorList>
            <person name="Shin N.R."/>
            <person name="Okamura Y."/>
            <person name="Kirsch R."/>
            <person name="Pauchet Y."/>
        </authorList>
    </citation>
    <scope>NUCLEOTIDE SEQUENCE</scope>
    <source>
        <strain evidence="2">RBIC_L_NR</strain>
    </source>
</reference>
<sequence>MDVITIFFGGRLNSTILFCVILLSYVLVDESCANMMIDWNDVDDMGRKFAGIAFQCRSEVKFIQVGP</sequence>
<keyword evidence="1" id="KW-0472">Membrane</keyword>
<dbReference type="Proteomes" id="UP001162156">
    <property type="component" value="Unassembled WGS sequence"/>
</dbReference>
<evidence type="ECO:0000256" key="1">
    <source>
        <dbReference type="SAM" id="Phobius"/>
    </source>
</evidence>
<gene>
    <name evidence="2" type="ORF">NQ314_008478</name>
</gene>
<keyword evidence="1" id="KW-1133">Transmembrane helix</keyword>
<keyword evidence="1" id="KW-0812">Transmembrane</keyword>
<name>A0AAV8Y9F0_9CUCU</name>
<protein>
    <submittedName>
        <fullName evidence="2">Uncharacterized protein</fullName>
    </submittedName>
</protein>
<organism evidence="2 3">
    <name type="scientific">Rhamnusium bicolor</name>
    <dbReference type="NCBI Taxonomy" id="1586634"/>
    <lineage>
        <taxon>Eukaryota</taxon>
        <taxon>Metazoa</taxon>
        <taxon>Ecdysozoa</taxon>
        <taxon>Arthropoda</taxon>
        <taxon>Hexapoda</taxon>
        <taxon>Insecta</taxon>
        <taxon>Pterygota</taxon>
        <taxon>Neoptera</taxon>
        <taxon>Endopterygota</taxon>
        <taxon>Coleoptera</taxon>
        <taxon>Polyphaga</taxon>
        <taxon>Cucujiformia</taxon>
        <taxon>Chrysomeloidea</taxon>
        <taxon>Cerambycidae</taxon>
        <taxon>Lepturinae</taxon>
        <taxon>Rhagiini</taxon>
        <taxon>Rhamnusium</taxon>
    </lineage>
</organism>
<dbReference type="EMBL" id="JANEYF010002325">
    <property type="protein sequence ID" value="KAJ8948052.1"/>
    <property type="molecule type" value="Genomic_DNA"/>
</dbReference>
<comment type="caution">
    <text evidence="2">The sequence shown here is derived from an EMBL/GenBank/DDBJ whole genome shotgun (WGS) entry which is preliminary data.</text>
</comment>
<dbReference type="AlphaFoldDB" id="A0AAV8Y9F0"/>
<proteinExistence type="predicted"/>
<evidence type="ECO:0000313" key="3">
    <source>
        <dbReference type="Proteomes" id="UP001162156"/>
    </source>
</evidence>
<feature type="transmembrane region" description="Helical" evidence="1">
    <location>
        <begin position="6"/>
        <end position="28"/>
    </location>
</feature>